<feature type="compositionally biased region" description="Basic and acidic residues" evidence="10">
    <location>
        <begin position="613"/>
        <end position="627"/>
    </location>
</feature>
<evidence type="ECO:0000313" key="13">
    <source>
        <dbReference type="Proteomes" id="UP000822688"/>
    </source>
</evidence>
<protein>
    <recommendedName>
        <fullName evidence="11">UV-stimulated scaffold protein A C-terminal domain-containing protein</fullName>
    </recommendedName>
</protein>
<dbReference type="InterPro" id="IPR018610">
    <property type="entry name" value="UVSSA"/>
</dbReference>
<proteinExistence type="inferred from homology"/>
<comment type="subcellular location">
    <subcellularLocation>
        <location evidence="1">Chromosome</location>
    </subcellularLocation>
</comment>
<dbReference type="GO" id="GO:0006283">
    <property type="term" value="P:transcription-coupled nucleotide-excision repair"/>
    <property type="evidence" value="ECO:0007669"/>
    <property type="project" value="TreeGrafter"/>
</dbReference>
<organism evidence="12 13">
    <name type="scientific">Ceratodon purpureus</name>
    <name type="common">Fire moss</name>
    <name type="synonym">Dicranum purpureum</name>
    <dbReference type="NCBI Taxonomy" id="3225"/>
    <lineage>
        <taxon>Eukaryota</taxon>
        <taxon>Viridiplantae</taxon>
        <taxon>Streptophyta</taxon>
        <taxon>Embryophyta</taxon>
        <taxon>Bryophyta</taxon>
        <taxon>Bryophytina</taxon>
        <taxon>Bryopsida</taxon>
        <taxon>Dicranidae</taxon>
        <taxon>Pseudoditrichales</taxon>
        <taxon>Ditrichaceae</taxon>
        <taxon>Ceratodon</taxon>
    </lineage>
</organism>
<evidence type="ECO:0000256" key="3">
    <source>
        <dbReference type="ARBA" id="ARBA00022454"/>
    </source>
</evidence>
<evidence type="ECO:0000256" key="6">
    <source>
        <dbReference type="ARBA" id="ARBA00022771"/>
    </source>
</evidence>
<reference evidence="12" key="1">
    <citation type="submission" date="2020-06" db="EMBL/GenBank/DDBJ databases">
        <title>WGS assembly of Ceratodon purpureus strain R40.</title>
        <authorList>
            <person name="Carey S.B."/>
            <person name="Jenkins J."/>
            <person name="Shu S."/>
            <person name="Lovell J.T."/>
            <person name="Sreedasyam A."/>
            <person name="Maumus F."/>
            <person name="Tiley G.P."/>
            <person name="Fernandez-Pozo N."/>
            <person name="Barry K."/>
            <person name="Chen C."/>
            <person name="Wang M."/>
            <person name="Lipzen A."/>
            <person name="Daum C."/>
            <person name="Saski C.A."/>
            <person name="Payton A.C."/>
            <person name="Mcbreen J.C."/>
            <person name="Conrad R.E."/>
            <person name="Kollar L.M."/>
            <person name="Olsson S."/>
            <person name="Huttunen S."/>
            <person name="Landis J.B."/>
            <person name="Wickett N.J."/>
            <person name="Johnson M.G."/>
            <person name="Rensing S.A."/>
            <person name="Grimwood J."/>
            <person name="Schmutz J."/>
            <person name="Mcdaniel S.F."/>
        </authorList>
    </citation>
    <scope>NUCLEOTIDE SEQUENCE</scope>
    <source>
        <strain evidence="12">R40</strain>
    </source>
</reference>
<dbReference type="GO" id="GO:0008270">
    <property type="term" value="F:zinc ion binding"/>
    <property type="evidence" value="ECO:0007669"/>
    <property type="project" value="UniProtKB-KW"/>
</dbReference>
<dbReference type="Gene3D" id="1.25.40.90">
    <property type="match status" value="1"/>
</dbReference>
<evidence type="ECO:0000256" key="4">
    <source>
        <dbReference type="ARBA" id="ARBA00022723"/>
    </source>
</evidence>
<dbReference type="AlphaFoldDB" id="A0A8T0J9N0"/>
<accession>A0A8T0J9N0</accession>
<dbReference type="GO" id="GO:0000993">
    <property type="term" value="F:RNA polymerase II complex binding"/>
    <property type="evidence" value="ECO:0007669"/>
    <property type="project" value="TreeGrafter"/>
</dbReference>
<dbReference type="InterPro" id="IPR049431">
    <property type="entry name" value="UVSSA_C"/>
</dbReference>
<feature type="domain" description="UV-stimulated scaffold protein A C-terminal" evidence="11">
    <location>
        <begin position="458"/>
        <end position="559"/>
    </location>
</feature>
<dbReference type="PANTHER" id="PTHR28670:SF1">
    <property type="entry name" value="UV-STIMULATED SCAFFOLD PROTEIN A"/>
    <property type="match status" value="1"/>
</dbReference>
<feature type="region of interest" description="Disordered" evidence="10">
    <location>
        <begin position="1"/>
        <end position="36"/>
    </location>
</feature>
<comment type="similarity">
    <text evidence="2">Belongs to the UVSSA family.</text>
</comment>
<evidence type="ECO:0000256" key="1">
    <source>
        <dbReference type="ARBA" id="ARBA00004286"/>
    </source>
</evidence>
<keyword evidence="4" id="KW-0479">Metal-binding</keyword>
<comment type="caution">
    <text evidence="12">The sequence shown here is derived from an EMBL/GenBank/DDBJ whole genome shotgun (WGS) entry which is preliminary data.</text>
</comment>
<evidence type="ECO:0000256" key="10">
    <source>
        <dbReference type="SAM" id="MobiDB-lite"/>
    </source>
</evidence>
<evidence type="ECO:0000313" key="12">
    <source>
        <dbReference type="EMBL" id="KAG0591558.1"/>
    </source>
</evidence>
<evidence type="ECO:0000256" key="2">
    <source>
        <dbReference type="ARBA" id="ARBA00009240"/>
    </source>
</evidence>
<name>A0A8T0J9N0_CERPU</name>
<keyword evidence="3" id="KW-0158">Chromosome</keyword>
<keyword evidence="9" id="KW-0234">DNA repair</keyword>
<keyword evidence="8" id="KW-0175">Coiled coil</keyword>
<feature type="region of interest" description="Disordered" evidence="10">
    <location>
        <begin position="546"/>
        <end position="568"/>
    </location>
</feature>
<evidence type="ECO:0000259" key="11">
    <source>
        <dbReference type="Pfam" id="PF09740"/>
    </source>
</evidence>
<dbReference type="InterPro" id="IPR008942">
    <property type="entry name" value="ENTH_VHS"/>
</dbReference>
<dbReference type="PANTHER" id="PTHR28670">
    <property type="entry name" value="UV-STIMULATED SCAFFOLD PROTEIN A"/>
    <property type="match status" value="1"/>
</dbReference>
<feature type="region of interest" description="Disordered" evidence="10">
    <location>
        <begin position="613"/>
        <end position="641"/>
    </location>
</feature>
<dbReference type="Proteomes" id="UP000822688">
    <property type="component" value="Chromosome 1"/>
</dbReference>
<evidence type="ECO:0000256" key="7">
    <source>
        <dbReference type="ARBA" id="ARBA00022833"/>
    </source>
</evidence>
<feature type="region of interest" description="Disordered" evidence="10">
    <location>
        <begin position="404"/>
        <end position="434"/>
    </location>
</feature>
<dbReference type="GO" id="GO:0009411">
    <property type="term" value="P:response to UV"/>
    <property type="evidence" value="ECO:0007669"/>
    <property type="project" value="InterPro"/>
</dbReference>
<dbReference type="Pfam" id="PF20867">
    <property type="entry name" value="UVSSA_N"/>
    <property type="match status" value="1"/>
</dbReference>
<dbReference type="SUPFAM" id="SSF48464">
    <property type="entry name" value="ENTH/VHS domain"/>
    <property type="match status" value="1"/>
</dbReference>
<keyword evidence="7" id="KW-0862">Zinc</keyword>
<evidence type="ECO:0000256" key="8">
    <source>
        <dbReference type="ARBA" id="ARBA00023054"/>
    </source>
</evidence>
<dbReference type="Pfam" id="PF09740">
    <property type="entry name" value="DUF2043"/>
    <property type="match status" value="1"/>
</dbReference>
<feature type="region of interest" description="Disordered" evidence="10">
    <location>
        <begin position="654"/>
        <end position="685"/>
    </location>
</feature>
<keyword evidence="5" id="KW-0227">DNA damage</keyword>
<feature type="compositionally biased region" description="Polar residues" evidence="10">
    <location>
        <begin position="16"/>
        <end position="27"/>
    </location>
</feature>
<evidence type="ECO:0000256" key="5">
    <source>
        <dbReference type="ARBA" id="ARBA00022763"/>
    </source>
</evidence>
<evidence type="ECO:0000256" key="9">
    <source>
        <dbReference type="ARBA" id="ARBA00023204"/>
    </source>
</evidence>
<sequence length="729" mass="81700">MKKIDKIISPAEVLETETNTHTHTQSAAMEGGDGGSERARRRLMDLIEEATVSPAKSLDLGLLQSIKAMVRSSDAHVHTAFDALFDKLKKNHSQVRFLAVLLIDELFTRSKLFRSLLVPKFEMFMLLTIGYRDDYPLPKPPDRATLLRTTSMELVEKWNDSFGVHYKQVRLGYEYLKKTLRLQFPNLRAAAALAEQQRQEKEARTQALIRKKYESLCQDFSELRVEIQSTLNEIAECCKILEPEIVSAPEAEGNELVSEAGLESLVFGEDDDYEEYGDSSLRRQLHEEVSEELSVPEKPKETTDNSAVFESLRDLYKLVASSHLRTTQEWLSILMRVDTSDTRPRDALLKEVIDLRTQLLGSLGKCESLGIDPTERASTSRTAIDEVDDEDIIWEAGDAETDKDLVDTTSTSHPINIENDSKMSAPRNMDPASSSAIIPSEVSKKKVETGPRADLLEMAPVLPYGSFLDNWGSKSDVPANQRGLEMENHWGRVDTEAMIPVERIAEMNFRSSFYKPPEKEITPCRAPLKKGGLCPRRDLRRCPLHGPIIPRDENGNPLQTPEIDVPESKPAEKELLEVSMGGLHSASSSSMGAPSSISEAELAMQAIANVRERDEAEARKKRDERVTAKRKQSKRDREHNDIVLRAAALSQSHQGFQSSFGEEFDDNSKTGGGKKKARGGLTALLKKTPTAKERIAQRLLNSRVRDNAVNELARVEEARHRDAAANNWS</sequence>
<keyword evidence="13" id="KW-1185">Reference proteome</keyword>
<keyword evidence="6" id="KW-0863">Zinc-finger</keyword>
<dbReference type="EMBL" id="CM026421">
    <property type="protein sequence ID" value="KAG0591558.1"/>
    <property type="molecule type" value="Genomic_DNA"/>
</dbReference>
<dbReference type="InterPro" id="IPR049408">
    <property type="entry name" value="UVSSA_N_a-solenoid_rpt"/>
</dbReference>
<dbReference type="GO" id="GO:0005694">
    <property type="term" value="C:chromosome"/>
    <property type="evidence" value="ECO:0007669"/>
    <property type="project" value="UniProtKB-SubCell"/>
</dbReference>
<gene>
    <name evidence="12" type="ORF">KC19_1G183300</name>
</gene>